<evidence type="ECO:0000256" key="5">
    <source>
        <dbReference type="ARBA" id="ARBA00078118"/>
    </source>
</evidence>
<dbReference type="GO" id="GO:0005737">
    <property type="term" value="C:cytoplasm"/>
    <property type="evidence" value="ECO:0007669"/>
    <property type="project" value="UniProtKB-ARBA"/>
</dbReference>
<evidence type="ECO:0000256" key="4">
    <source>
        <dbReference type="ARBA" id="ARBA00047960"/>
    </source>
</evidence>
<evidence type="ECO:0000313" key="9">
    <source>
        <dbReference type="Proteomes" id="UP000271162"/>
    </source>
</evidence>
<dbReference type="InterPro" id="IPR010987">
    <property type="entry name" value="Glutathione-S-Trfase_C-like"/>
</dbReference>
<dbReference type="EMBL" id="UYSL01022890">
    <property type="protein sequence ID" value="VDL81310.1"/>
    <property type="molecule type" value="Genomic_DNA"/>
</dbReference>
<dbReference type="AlphaFoldDB" id="A0A0N4YKR5"/>
<sequence>MNLKIFVLAGQEYDDVRLSREEFPKIKAEMPFGQIPVLEVDGKKLAQSSAIARYVARQFGYAGKNAFDEALVDSLVDQWKDFFNEARPYFMVLLGFQEGDADAVAKQLVLPAREKFFTFITKFIKNSNSGFLVGDSVTWVDLIVAELATQYELVPDFYKGFPEVKAHSEKVRSLPALKKWIETRPDTPF</sequence>
<dbReference type="Pfam" id="PF02798">
    <property type="entry name" value="GST_N"/>
    <property type="match status" value="1"/>
</dbReference>
<dbReference type="InterPro" id="IPR036282">
    <property type="entry name" value="Glutathione-S-Trfase_C_sf"/>
</dbReference>
<comment type="catalytic activity">
    <reaction evidence="4">
        <text>RX + glutathione = an S-substituted glutathione + a halide anion + H(+)</text>
        <dbReference type="Rhea" id="RHEA:16437"/>
        <dbReference type="ChEBI" id="CHEBI:15378"/>
        <dbReference type="ChEBI" id="CHEBI:16042"/>
        <dbReference type="ChEBI" id="CHEBI:17792"/>
        <dbReference type="ChEBI" id="CHEBI:57925"/>
        <dbReference type="ChEBI" id="CHEBI:90779"/>
        <dbReference type="EC" id="2.5.1.18"/>
    </reaction>
</comment>
<evidence type="ECO:0000313" key="10">
    <source>
        <dbReference type="WBParaSite" id="NBR_0001765201-mRNA-1"/>
    </source>
</evidence>
<evidence type="ECO:0000259" key="6">
    <source>
        <dbReference type="PROSITE" id="PS50404"/>
    </source>
</evidence>
<accession>A0A0N4YKR5</accession>
<organism evidence="10">
    <name type="scientific">Nippostrongylus brasiliensis</name>
    <name type="common">Rat hookworm</name>
    <dbReference type="NCBI Taxonomy" id="27835"/>
    <lineage>
        <taxon>Eukaryota</taxon>
        <taxon>Metazoa</taxon>
        <taxon>Ecdysozoa</taxon>
        <taxon>Nematoda</taxon>
        <taxon>Chromadorea</taxon>
        <taxon>Rhabditida</taxon>
        <taxon>Rhabditina</taxon>
        <taxon>Rhabditomorpha</taxon>
        <taxon>Strongyloidea</taxon>
        <taxon>Heligmosomidae</taxon>
        <taxon>Nippostrongylus</taxon>
    </lineage>
</organism>
<dbReference type="PROSITE" id="PS50405">
    <property type="entry name" value="GST_CTER"/>
    <property type="match status" value="1"/>
</dbReference>
<dbReference type="CDD" id="cd03039">
    <property type="entry name" value="GST_N_Sigma_like"/>
    <property type="match status" value="1"/>
</dbReference>
<dbReference type="CDD" id="cd03192">
    <property type="entry name" value="GST_C_Sigma_like"/>
    <property type="match status" value="1"/>
</dbReference>
<dbReference type="Gene3D" id="1.20.1050.10">
    <property type="match status" value="1"/>
</dbReference>
<dbReference type="OMA" id="EVRPYFM"/>
<dbReference type="SFLD" id="SFLDS00019">
    <property type="entry name" value="Glutathione_Transferase_(cytos"/>
    <property type="match status" value="1"/>
</dbReference>
<name>A0A0N4YKR5_NIPBR</name>
<dbReference type="SUPFAM" id="SSF47616">
    <property type="entry name" value="GST C-terminal domain-like"/>
    <property type="match status" value="1"/>
</dbReference>
<protein>
    <recommendedName>
        <fullName evidence="1">glutathione transferase</fullName>
        <ecNumber evidence="1">2.5.1.18</ecNumber>
    </recommendedName>
    <alternativeName>
        <fullName evidence="5">GST class-sigma</fullName>
    </alternativeName>
</protein>
<dbReference type="InterPro" id="IPR036249">
    <property type="entry name" value="Thioredoxin-like_sf"/>
</dbReference>
<feature type="domain" description="GST C-terminal" evidence="7">
    <location>
        <begin position="65"/>
        <end position="189"/>
    </location>
</feature>
<gene>
    <name evidence="8" type="ORF">NBR_LOCUS17653</name>
</gene>
<dbReference type="GO" id="GO:0004364">
    <property type="term" value="F:glutathione transferase activity"/>
    <property type="evidence" value="ECO:0007669"/>
    <property type="project" value="UniProtKB-EC"/>
</dbReference>
<dbReference type="STRING" id="27835.A0A0N4YKR5"/>
<dbReference type="InterPro" id="IPR004046">
    <property type="entry name" value="GST_C"/>
</dbReference>
<dbReference type="WBParaSite" id="NBR_0001765201-mRNA-1">
    <property type="protein sequence ID" value="NBR_0001765201-mRNA-1"/>
    <property type="gene ID" value="NBR_0001765201"/>
</dbReference>
<evidence type="ECO:0000256" key="1">
    <source>
        <dbReference type="ARBA" id="ARBA00012452"/>
    </source>
</evidence>
<dbReference type="SUPFAM" id="SSF52833">
    <property type="entry name" value="Thioredoxin-like"/>
    <property type="match status" value="1"/>
</dbReference>
<keyword evidence="2" id="KW-0808">Transferase</keyword>
<dbReference type="InterPro" id="IPR050213">
    <property type="entry name" value="GST_superfamily"/>
</dbReference>
<dbReference type="PANTHER" id="PTHR11571">
    <property type="entry name" value="GLUTATHIONE S-TRANSFERASE"/>
    <property type="match status" value="1"/>
</dbReference>
<dbReference type="FunFam" id="1.20.1050.10:FF:000031">
    <property type="entry name" value="Glutathione S-Transferase"/>
    <property type="match status" value="1"/>
</dbReference>
<dbReference type="InterPro" id="IPR040079">
    <property type="entry name" value="Glutathione_S-Trfase"/>
</dbReference>
<dbReference type="GO" id="GO:0006749">
    <property type="term" value="P:glutathione metabolic process"/>
    <property type="evidence" value="ECO:0007669"/>
    <property type="project" value="TreeGrafter"/>
</dbReference>
<evidence type="ECO:0000259" key="7">
    <source>
        <dbReference type="PROSITE" id="PS50405"/>
    </source>
</evidence>
<reference evidence="8 9" key="2">
    <citation type="submission" date="2018-11" db="EMBL/GenBank/DDBJ databases">
        <authorList>
            <consortium name="Pathogen Informatics"/>
        </authorList>
    </citation>
    <scope>NUCLEOTIDE SEQUENCE [LARGE SCALE GENOMIC DNA]</scope>
</reference>
<dbReference type="InterPro" id="IPR004045">
    <property type="entry name" value="Glutathione_S-Trfase_N"/>
</dbReference>
<evidence type="ECO:0000256" key="3">
    <source>
        <dbReference type="ARBA" id="ARBA00038317"/>
    </source>
</evidence>
<comment type="similarity">
    <text evidence="3">Belongs to the GST superfamily. Sigma family.</text>
</comment>
<dbReference type="EC" id="2.5.1.18" evidence="1"/>
<reference evidence="10" key="1">
    <citation type="submission" date="2017-02" db="UniProtKB">
        <authorList>
            <consortium name="WormBaseParasite"/>
        </authorList>
    </citation>
    <scope>IDENTIFICATION</scope>
</reference>
<dbReference type="Pfam" id="PF14497">
    <property type="entry name" value="GST_C_3"/>
    <property type="match status" value="1"/>
</dbReference>
<dbReference type="Gene3D" id="3.40.30.10">
    <property type="entry name" value="Glutaredoxin"/>
    <property type="match status" value="1"/>
</dbReference>
<dbReference type="PANTHER" id="PTHR11571:SF256">
    <property type="entry name" value="GST C-TERMINAL DOMAIN-CONTAINING PROTEIN-RELATED"/>
    <property type="match status" value="1"/>
</dbReference>
<dbReference type="Proteomes" id="UP000271162">
    <property type="component" value="Unassembled WGS sequence"/>
</dbReference>
<dbReference type="PROSITE" id="PS50404">
    <property type="entry name" value="GST_NTER"/>
    <property type="match status" value="1"/>
</dbReference>
<evidence type="ECO:0000256" key="2">
    <source>
        <dbReference type="ARBA" id="ARBA00022679"/>
    </source>
</evidence>
<feature type="domain" description="GST N-terminal" evidence="6">
    <location>
        <begin position="1"/>
        <end position="63"/>
    </location>
</feature>
<proteinExistence type="inferred from homology"/>
<evidence type="ECO:0000313" key="8">
    <source>
        <dbReference type="EMBL" id="VDL81310.1"/>
    </source>
</evidence>
<keyword evidence="9" id="KW-1185">Reference proteome</keyword>